<dbReference type="AlphaFoldDB" id="A0A6B9ZA01"/>
<protein>
    <submittedName>
        <fullName evidence="1">Uncharacterized protein</fullName>
    </submittedName>
</protein>
<name>A0A6B9ZA01_9BACT</name>
<accession>A0A6B9ZA01</accession>
<sequence>MSFDLFFHTKADAPVSEKDIRHYLSERIATPADGAPHQWPYDNEDTEVYFSFQYDKPDPSDEHSFDGFHDTGFSFNLNFMRPDFFGREAFPIVVRFMHDLGLYIVNPQMGAETEQPHQPTVEALYDTWGNVNLDFSGTYFGEHCTYLPLEKSNQSWYHNVHRKVLQEKLGDAYFVPRLFYFKPNNSQEVVTVTSLTQSVPSLLPEADYYLISREKRSWFKKEWAHDFIPYDELMKALAAYVDPFDFPHTKIIHPGKALDAEKTFNAIKTDPALKNFAQRTDVSTMYNNKEKTAAHA</sequence>
<evidence type="ECO:0000313" key="1">
    <source>
        <dbReference type="EMBL" id="QHS58174.1"/>
    </source>
</evidence>
<dbReference type="EMBL" id="CP048113">
    <property type="protein sequence ID" value="QHS58174.1"/>
    <property type="molecule type" value="Genomic_DNA"/>
</dbReference>
<organism evidence="1 2">
    <name type="scientific">Chitinophaga agri</name>
    <dbReference type="NCBI Taxonomy" id="2703787"/>
    <lineage>
        <taxon>Bacteria</taxon>
        <taxon>Pseudomonadati</taxon>
        <taxon>Bacteroidota</taxon>
        <taxon>Chitinophagia</taxon>
        <taxon>Chitinophagales</taxon>
        <taxon>Chitinophagaceae</taxon>
        <taxon>Chitinophaga</taxon>
    </lineage>
</organism>
<reference evidence="1 2" key="1">
    <citation type="submission" date="2020-01" db="EMBL/GenBank/DDBJ databases">
        <title>Complete genome sequence of Chitinophaga sp. H33E-04 isolated from quinoa roots.</title>
        <authorList>
            <person name="Weon H.-Y."/>
            <person name="Lee S.A."/>
        </authorList>
    </citation>
    <scope>NUCLEOTIDE SEQUENCE [LARGE SCALE GENOMIC DNA]</scope>
    <source>
        <strain evidence="1 2">H33E-04</strain>
    </source>
</reference>
<proteinExistence type="predicted"/>
<gene>
    <name evidence="1" type="ORF">GWR21_00750</name>
</gene>
<dbReference type="KEGG" id="chih:GWR21_00750"/>
<dbReference type="RefSeq" id="WP_162329879.1">
    <property type="nucleotide sequence ID" value="NZ_CP048113.1"/>
</dbReference>
<dbReference type="Proteomes" id="UP000476411">
    <property type="component" value="Chromosome"/>
</dbReference>
<evidence type="ECO:0000313" key="2">
    <source>
        <dbReference type="Proteomes" id="UP000476411"/>
    </source>
</evidence>
<keyword evidence="2" id="KW-1185">Reference proteome</keyword>